<organism evidence="1 2">
    <name type="scientific">Aureicoccus marinus</name>
    <dbReference type="NCBI Taxonomy" id="754435"/>
    <lineage>
        <taxon>Bacteria</taxon>
        <taxon>Pseudomonadati</taxon>
        <taxon>Bacteroidota</taxon>
        <taxon>Flavobacteriia</taxon>
        <taxon>Flavobacteriales</taxon>
        <taxon>Flavobacteriaceae</taxon>
        <taxon>Aureicoccus</taxon>
    </lineage>
</organism>
<proteinExistence type="predicted"/>
<dbReference type="OrthoDB" id="1191002at2"/>
<name>A0A2S7T8T9_9FLAO</name>
<reference evidence="2" key="1">
    <citation type="submission" date="2016-11" db="EMBL/GenBank/DDBJ databases">
        <title>Trade-off between light-utilization and light-protection in marine flavobacteria.</title>
        <authorList>
            <person name="Kumagai Y."/>
            <person name="Yoshizawa S."/>
            <person name="Kogure K."/>
        </authorList>
    </citation>
    <scope>NUCLEOTIDE SEQUENCE [LARGE SCALE GENOMIC DNA]</scope>
    <source>
        <strain evidence="2">SG-18</strain>
    </source>
</reference>
<dbReference type="Proteomes" id="UP000239366">
    <property type="component" value="Unassembled WGS sequence"/>
</dbReference>
<dbReference type="PROSITE" id="PS51257">
    <property type="entry name" value="PROKAR_LIPOPROTEIN"/>
    <property type="match status" value="1"/>
</dbReference>
<sequence length="164" mass="19139">MQRSLLLCLFGFLFLSCEYFNSHEERVAAIVDAEMELIHFDEVDKFPYFEECQETVSKEKDFECFATNMSLRLAEPLSDLNYKVSEDLDEIVYVDLLVNEQGFVELLEIKDNPRVNQLIPDLKAEVSQRLRQLTMRGELTVHPALKRDIPVRVKVRLPLILKTT</sequence>
<dbReference type="AlphaFoldDB" id="A0A2S7T8T9"/>
<accession>A0A2S7T8T9</accession>
<protein>
    <submittedName>
        <fullName evidence="1">Uncharacterized protein</fullName>
    </submittedName>
</protein>
<dbReference type="RefSeq" id="WP_105001593.1">
    <property type="nucleotide sequence ID" value="NZ_MQVX01000001.1"/>
</dbReference>
<evidence type="ECO:0000313" key="2">
    <source>
        <dbReference type="Proteomes" id="UP000239366"/>
    </source>
</evidence>
<dbReference type="EMBL" id="MQVX01000001">
    <property type="protein sequence ID" value="PQJ15927.1"/>
    <property type="molecule type" value="Genomic_DNA"/>
</dbReference>
<evidence type="ECO:0000313" key="1">
    <source>
        <dbReference type="EMBL" id="PQJ15927.1"/>
    </source>
</evidence>
<keyword evidence="2" id="KW-1185">Reference proteome</keyword>
<gene>
    <name evidence="1" type="ORF">BST99_09500</name>
</gene>
<comment type="caution">
    <text evidence="1">The sequence shown here is derived from an EMBL/GenBank/DDBJ whole genome shotgun (WGS) entry which is preliminary data.</text>
</comment>